<dbReference type="EMBL" id="LQQC01000012">
    <property type="protein sequence ID" value="KXZ57467.1"/>
    <property type="molecule type" value="Genomic_DNA"/>
</dbReference>
<evidence type="ECO:0000256" key="7">
    <source>
        <dbReference type="SAM" id="MobiDB-lite"/>
    </source>
</evidence>
<name>A0A150H5R0_9MICO</name>
<feature type="domain" description="Malate synthase C-terminal" evidence="9">
    <location>
        <begin position="433"/>
        <end position="542"/>
    </location>
</feature>
<gene>
    <name evidence="10" type="primary">aceB_2</name>
    <name evidence="10" type="ORF">Bravens_01989</name>
</gene>
<dbReference type="Proteomes" id="UP000243589">
    <property type="component" value="Unassembled WGS sequence"/>
</dbReference>
<dbReference type="InterPro" id="IPR006252">
    <property type="entry name" value="Malate_synthA"/>
</dbReference>
<keyword evidence="4" id="KW-0816">Tricarboxylic acid cycle</keyword>
<dbReference type="Pfam" id="PF20659">
    <property type="entry name" value="MS_C"/>
    <property type="match status" value="1"/>
</dbReference>
<dbReference type="GO" id="GO:0006099">
    <property type="term" value="P:tricarboxylic acid cycle"/>
    <property type="evidence" value="ECO:0007669"/>
    <property type="project" value="UniProtKB-KW"/>
</dbReference>
<dbReference type="AlphaFoldDB" id="A0A150H5R0"/>
<dbReference type="InterPro" id="IPR044856">
    <property type="entry name" value="Malate_synth_C_sf"/>
</dbReference>
<reference evidence="10 11" key="1">
    <citation type="submission" date="2016-01" db="EMBL/GenBank/DDBJ databases">
        <title>Use of Whole Genome Sequencing to ascertain that Brevibacterium massiliense (Roux, Raoult 2009) is a later heterotypic synonym of Brevibacterium ravenspurgense (Mages 2008).</title>
        <authorList>
            <person name="Bernier A.-M."/>
            <person name="Burdz T."/>
            <person name="Huynh C."/>
            <person name="Pachecho A.L."/>
            <person name="Wiebe D."/>
            <person name="Bonner C."/>
            <person name="Bernard K."/>
        </authorList>
    </citation>
    <scope>NUCLEOTIDE SEQUENCE [LARGE SCALE GENOMIC DNA]</scope>
    <source>
        <strain evidence="10 11">CCUG56047</strain>
    </source>
</reference>
<keyword evidence="5 10" id="KW-0808">Transferase</keyword>
<dbReference type="Gene3D" id="3.20.20.360">
    <property type="entry name" value="Malate synthase, domain 3"/>
    <property type="match status" value="1"/>
</dbReference>
<dbReference type="GO" id="GO:0005737">
    <property type="term" value="C:cytoplasm"/>
    <property type="evidence" value="ECO:0007669"/>
    <property type="project" value="TreeGrafter"/>
</dbReference>
<evidence type="ECO:0000256" key="4">
    <source>
        <dbReference type="ARBA" id="ARBA00022532"/>
    </source>
</evidence>
<organism evidence="10 11">
    <name type="scientific">Brevibacterium ravenspurgense</name>
    <dbReference type="NCBI Taxonomy" id="479117"/>
    <lineage>
        <taxon>Bacteria</taxon>
        <taxon>Bacillati</taxon>
        <taxon>Actinomycetota</taxon>
        <taxon>Actinomycetes</taxon>
        <taxon>Micrococcales</taxon>
        <taxon>Brevibacteriaceae</taxon>
        <taxon>Brevibacterium</taxon>
    </lineage>
</organism>
<dbReference type="GO" id="GO:0006097">
    <property type="term" value="P:glyoxylate cycle"/>
    <property type="evidence" value="ECO:0007669"/>
    <property type="project" value="UniProtKB-KW"/>
</dbReference>
<comment type="similarity">
    <text evidence="1">Belongs to the malate synthase family.</text>
</comment>
<dbReference type="EC" id="2.3.3.9" evidence="2"/>
<dbReference type="InterPro" id="IPR046363">
    <property type="entry name" value="MS_N_TIM-barrel_dom"/>
</dbReference>
<evidence type="ECO:0000313" key="11">
    <source>
        <dbReference type="Proteomes" id="UP000243589"/>
    </source>
</evidence>
<dbReference type="InterPro" id="IPR048355">
    <property type="entry name" value="MS_C"/>
</dbReference>
<evidence type="ECO:0000259" key="9">
    <source>
        <dbReference type="Pfam" id="PF20659"/>
    </source>
</evidence>
<dbReference type="Pfam" id="PF01274">
    <property type="entry name" value="MS_TIM-barrel"/>
    <property type="match status" value="1"/>
</dbReference>
<dbReference type="PANTHER" id="PTHR42902">
    <property type="entry name" value="MALATE SYNTHASE"/>
    <property type="match status" value="1"/>
</dbReference>
<comment type="caution">
    <text evidence="10">The sequence shown here is derived from an EMBL/GenBank/DDBJ whole genome shotgun (WGS) entry which is preliminary data.</text>
</comment>
<evidence type="ECO:0000256" key="3">
    <source>
        <dbReference type="ARBA" id="ARBA00022435"/>
    </source>
</evidence>
<feature type="domain" description="Malate synthase TIM barrel" evidence="8">
    <location>
        <begin position="202"/>
        <end position="340"/>
    </location>
</feature>
<evidence type="ECO:0000313" key="10">
    <source>
        <dbReference type="EMBL" id="KXZ57467.1"/>
    </source>
</evidence>
<dbReference type="Gene3D" id="1.20.1220.12">
    <property type="entry name" value="Malate synthase, domain III"/>
    <property type="match status" value="1"/>
</dbReference>
<proteinExistence type="inferred from homology"/>
<keyword evidence="3" id="KW-0329">Glyoxylate bypass</keyword>
<evidence type="ECO:0000256" key="2">
    <source>
        <dbReference type="ARBA" id="ARBA00012636"/>
    </source>
</evidence>
<comment type="catalytic activity">
    <reaction evidence="6">
        <text>glyoxylate + acetyl-CoA + H2O = (S)-malate + CoA + H(+)</text>
        <dbReference type="Rhea" id="RHEA:18181"/>
        <dbReference type="ChEBI" id="CHEBI:15377"/>
        <dbReference type="ChEBI" id="CHEBI:15378"/>
        <dbReference type="ChEBI" id="CHEBI:15589"/>
        <dbReference type="ChEBI" id="CHEBI:36655"/>
        <dbReference type="ChEBI" id="CHEBI:57287"/>
        <dbReference type="ChEBI" id="CHEBI:57288"/>
        <dbReference type="EC" id="2.3.3.9"/>
    </reaction>
</comment>
<accession>A0A150H5R0</accession>
<evidence type="ECO:0000259" key="8">
    <source>
        <dbReference type="Pfam" id="PF01274"/>
    </source>
</evidence>
<protein>
    <recommendedName>
        <fullName evidence="2">malate synthase</fullName>
        <ecNumber evidence="2">2.3.3.9</ecNumber>
    </recommendedName>
</protein>
<evidence type="ECO:0000256" key="1">
    <source>
        <dbReference type="ARBA" id="ARBA00006394"/>
    </source>
</evidence>
<dbReference type="PANTHER" id="PTHR42902:SF1">
    <property type="entry name" value="MALATE SYNTHASE 1-RELATED"/>
    <property type="match status" value="1"/>
</dbReference>
<evidence type="ECO:0000256" key="6">
    <source>
        <dbReference type="ARBA" id="ARBA00047918"/>
    </source>
</evidence>
<sequence length="553" mass="60648">MSRMIVRGTQTSEFGRVLSTPALEFAAALHSEFETELRTVLHGRQVSRSRSDVGRLPASGQPVSVQSASGESDEDPRTMPGFRVVGAGQDVCSSPDTPAGTADADVPHTAGISGDTSRGTDSRSIGFVEVVAPALGQQISDALRSGAQLWVADFHTGLSHRWKNVVTAQQNLRAVVRGEAFAVDPHNGHRVSIRTRQMPKVSIRPRDLHAREAHLVWESDSGRRVRSVAGLVDFGLFFFHNAAGLYMRGEHLRVHLPGIETAAEAALWNSVFAYAEDRMGFERGFIRATVQVDTFGGASFLEDILFALREHCETVTTGVRAYMSSLISAARDFADISFDDWTTLDYDEPSVTALLDRAAALSAAHGALFSAEYDSTRPEMTRIRVGDPALVEEARELLNTTRAHVAAGETQPTTDPGRTALIVSARIPNISIDDVHANIRRVLGYTDTYLSGLGEYREDGRIIGTAAAELSHSQLWQWLRNSVELTDGRTFDTTVFTRAVAEELAVVPLHAADYFHEIADMLRETVDHPDFTESFVRLAYDRFLVERAARRAS</sequence>
<dbReference type="GO" id="GO:0004474">
    <property type="term" value="F:malate synthase activity"/>
    <property type="evidence" value="ECO:0007669"/>
    <property type="project" value="UniProtKB-EC"/>
</dbReference>
<feature type="region of interest" description="Disordered" evidence="7">
    <location>
        <begin position="44"/>
        <end position="121"/>
    </location>
</feature>
<keyword evidence="11" id="KW-1185">Reference proteome</keyword>
<evidence type="ECO:0000256" key="5">
    <source>
        <dbReference type="ARBA" id="ARBA00022679"/>
    </source>
</evidence>
<feature type="compositionally biased region" description="Polar residues" evidence="7">
    <location>
        <begin position="61"/>
        <end position="70"/>
    </location>
</feature>
<dbReference type="SUPFAM" id="SSF51645">
    <property type="entry name" value="Malate synthase G"/>
    <property type="match status" value="1"/>
</dbReference>
<dbReference type="PATRIC" id="fig|479117.4.peg.1973"/>
<dbReference type="InterPro" id="IPR001465">
    <property type="entry name" value="Malate_synthase_TIM"/>
</dbReference>
<dbReference type="InterPro" id="IPR011076">
    <property type="entry name" value="Malate_synth_sf"/>
</dbReference>
<keyword evidence="10" id="KW-0012">Acyltransferase</keyword>